<dbReference type="EMBL" id="CP144099">
    <property type="protein sequence ID" value="WWC86739.1"/>
    <property type="molecule type" value="Genomic_DNA"/>
</dbReference>
<dbReference type="PANTHER" id="PTHR14677">
    <property type="entry name" value="ARSENITE INDUCUBLE RNA ASSOCIATED PROTEIN AIP-1-RELATED"/>
    <property type="match status" value="1"/>
</dbReference>
<dbReference type="GO" id="GO:0005737">
    <property type="term" value="C:cytoplasm"/>
    <property type="evidence" value="ECO:0007669"/>
    <property type="project" value="TreeGrafter"/>
</dbReference>
<feature type="domain" description="AN1-type" evidence="5">
    <location>
        <begin position="10"/>
        <end position="47"/>
    </location>
</feature>
<evidence type="ECO:0000313" key="7">
    <source>
        <dbReference type="Proteomes" id="UP001355207"/>
    </source>
</evidence>
<evidence type="ECO:0000256" key="2">
    <source>
        <dbReference type="ARBA" id="ARBA00022771"/>
    </source>
</evidence>
<dbReference type="SMART" id="SM00154">
    <property type="entry name" value="ZnF_AN1"/>
    <property type="match status" value="2"/>
</dbReference>
<feature type="compositionally biased region" description="Low complexity" evidence="4">
    <location>
        <begin position="181"/>
        <end position="207"/>
    </location>
</feature>
<keyword evidence="2" id="KW-0863">Zinc-finger</keyword>
<protein>
    <recommendedName>
        <fullName evidence="5">AN1-type domain-containing protein</fullName>
    </recommendedName>
</protein>
<sequence>MSIISQGSKCTLCSLVDFLPFTCQECSLVYCKEHISSPLHQCLIKSLEGSTSYSKPGKLNRGKKLCGFSGCERESIESIAGIGLSGKEEIAKEIRCTGCQRAYCVEHRLQISHNCTAPLDHNVRHDAFLERRLKAKALISKQFPEYKDRIIPKPPPGKDVDIRQKLESKDPSNTASTSLHTQKQSQTTISSSEASSPNIPQPKVVEVQVEPIKPKAKSKAEKLWDIHLKKIRMTSEPLNKGSSTLSESIERVFFEWQIDLTQNKVKNWKVIGKSDIKTEKPNRAWVSHDMPIGKILDLIIERGQVKRSSNNNDPTQTLRLLSLYPIPDGERQITQLELSKSAKDQIPQGSLIVLIRGKWDDQQ</sequence>
<gene>
    <name evidence="6" type="ORF">L201_001617</name>
</gene>
<dbReference type="GeneID" id="91092289"/>
<dbReference type="Pfam" id="PF01428">
    <property type="entry name" value="zf-AN1"/>
    <property type="match status" value="1"/>
</dbReference>
<organism evidence="6 7">
    <name type="scientific">Kwoniella dendrophila CBS 6074</name>
    <dbReference type="NCBI Taxonomy" id="1295534"/>
    <lineage>
        <taxon>Eukaryota</taxon>
        <taxon>Fungi</taxon>
        <taxon>Dikarya</taxon>
        <taxon>Basidiomycota</taxon>
        <taxon>Agaricomycotina</taxon>
        <taxon>Tremellomycetes</taxon>
        <taxon>Tremellales</taxon>
        <taxon>Cryptococcaceae</taxon>
        <taxon>Kwoniella</taxon>
    </lineage>
</organism>
<feature type="compositionally biased region" description="Polar residues" evidence="4">
    <location>
        <begin position="171"/>
        <end position="180"/>
    </location>
</feature>
<feature type="region of interest" description="Disordered" evidence="4">
    <location>
        <begin position="168"/>
        <end position="207"/>
    </location>
</feature>
<dbReference type="PANTHER" id="PTHR14677:SF40">
    <property type="entry name" value="CDC48-ASSOCIATED UBIQUITIN-LIKE_ZINC FINGER PROTEIN 1"/>
    <property type="match status" value="1"/>
</dbReference>
<proteinExistence type="predicted"/>
<keyword evidence="3" id="KW-0862">Zinc</keyword>
<feature type="domain" description="AN1-type" evidence="5">
    <location>
        <begin position="84"/>
        <end position="120"/>
    </location>
</feature>
<dbReference type="InterPro" id="IPR035896">
    <property type="entry name" value="AN1-like_Znf"/>
</dbReference>
<dbReference type="InterPro" id="IPR000058">
    <property type="entry name" value="Znf_AN1"/>
</dbReference>
<evidence type="ECO:0000256" key="4">
    <source>
        <dbReference type="SAM" id="MobiDB-lite"/>
    </source>
</evidence>
<accession>A0AAX4JPR4</accession>
<evidence type="ECO:0000259" key="5">
    <source>
        <dbReference type="SMART" id="SM00154"/>
    </source>
</evidence>
<evidence type="ECO:0000313" key="6">
    <source>
        <dbReference type="EMBL" id="WWC86739.1"/>
    </source>
</evidence>
<dbReference type="Gene3D" id="4.10.1110.10">
    <property type="entry name" value="AN1-like Zinc finger"/>
    <property type="match status" value="2"/>
</dbReference>
<dbReference type="Proteomes" id="UP001355207">
    <property type="component" value="Chromosome 2"/>
</dbReference>
<dbReference type="AlphaFoldDB" id="A0AAX4JPR4"/>
<keyword evidence="1" id="KW-0479">Metal-binding</keyword>
<reference evidence="6 7" key="1">
    <citation type="submission" date="2024-01" db="EMBL/GenBank/DDBJ databases">
        <title>Comparative genomics of Cryptococcus and Kwoniella reveals pathogenesis evolution and contrasting modes of karyotype evolution via chromosome fusion or intercentromeric recombination.</title>
        <authorList>
            <person name="Coelho M.A."/>
            <person name="David-Palma M."/>
            <person name="Shea T."/>
            <person name="Bowers K."/>
            <person name="McGinley-Smith S."/>
            <person name="Mohammad A.W."/>
            <person name="Gnirke A."/>
            <person name="Yurkov A.M."/>
            <person name="Nowrousian M."/>
            <person name="Sun S."/>
            <person name="Cuomo C.A."/>
            <person name="Heitman J."/>
        </authorList>
    </citation>
    <scope>NUCLEOTIDE SEQUENCE [LARGE SCALE GENOMIC DNA]</scope>
    <source>
        <strain evidence="6 7">CBS 6074</strain>
    </source>
</reference>
<keyword evidence="7" id="KW-1185">Reference proteome</keyword>
<name>A0AAX4JPR4_9TREE</name>
<evidence type="ECO:0000256" key="3">
    <source>
        <dbReference type="ARBA" id="ARBA00022833"/>
    </source>
</evidence>
<evidence type="ECO:0000256" key="1">
    <source>
        <dbReference type="ARBA" id="ARBA00022723"/>
    </source>
</evidence>
<dbReference type="RefSeq" id="XP_066073502.1">
    <property type="nucleotide sequence ID" value="XM_066217405.1"/>
</dbReference>
<dbReference type="SUPFAM" id="SSF118310">
    <property type="entry name" value="AN1-like Zinc finger"/>
    <property type="match status" value="2"/>
</dbReference>
<dbReference type="GO" id="GO:0008270">
    <property type="term" value="F:zinc ion binding"/>
    <property type="evidence" value="ECO:0007669"/>
    <property type="project" value="UniProtKB-KW"/>
</dbReference>